<accession>A0A2P4QMP9</accession>
<comment type="caution">
    <text evidence="2">The sequence shown here is derived from an EMBL/GenBank/DDBJ whole genome shotgun (WGS) entry which is preliminary data.</text>
</comment>
<protein>
    <submittedName>
        <fullName evidence="2">Uncharacterized protein</fullName>
    </submittedName>
</protein>
<gene>
    <name evidence="2" type="ORF">GLOIN_2v1532769</name>
</gene>
<dbReference type="Proteomes" id="UP000018888">
    <property type="component" value="Unassembled WGS sequence"/>
</dbReference>
<dbReference type="AlphaFoldDB" id="A0A2P4QMP9"/>
<keyword evidence="1" id="KW-1133">Transmembrane helix</keyword>
<sequence>MENSFKNSYVEEIMCVLGISLLLCIIKIFEQNIFLLKHFITFIKHFRVEWGINARILM</sequence>
<reference evidence="2 3" key="2">
    <citation type="journal article" date="2018" name="New Phytol.">
        <title>High intraspecific genome diversity in the model arbuscular mycorrhizal symbiont Rhizophagus irregularis.</title>
        <authorList>
            <person name="Chen E.C.H."/>
            <person name="Morin E."/>
            <person name="Beaudet D."/>
            <person name="Noel J."/>
            <person name="Yildirir G."/>
            <person name="Ndikumana S."/>
            <person name="Charron P."/>
            <person name="St-Onge C."/>
            <person name="Giorgi J."/>
            <person name="Kruger M."/>
            <person name="Marton T."/>
            <person name="Ropars J."/>
            <person name="Grigoriev I.V."/>
            <person name="Hainaut M."/>
            <person name="Henrissat B."/>
            <person name="Roux C."/>
            <person name="Martin F."/>
            <person name="Corradi N."/>
        </authorList>
    </citation>
    <scope>NUCLEOTIDE SEQUENCE [LARGE SCALE GENOMIC DNA]</scope>
    <source>
        <strain evidence="2 3">DAOM 197198</strain>
    </source>
</reference>
<name>A0A2P4QMP9_RHIID</name>
<keyword evidence="1" id="KW-0812">Transmembrane</keyword>
<evidence type="ECO:0000256" key="1">
    <source>
        <dbReference type="SAM" id="Phobius"/>
    </source>
</evidence>
<evidence type="ECO:0000313" key="3">
    <source>
        <dbReference type="Proteomes" id="UP000018888"/>
    </source>
</evidence>
<feature type="transmembrane region" description="Helical" evidence="1">
    <location>
        <begin position="12"/>
        <end position="29"/>
    </location>
</feature>
<keyword evidence="1" id="KW-0472">Membrane</keyword>
<organism evidence="2 3">
    <name type="scientific">Rhizophagus irregularis (strain DAOM 181602 / DAOM 197198 / MUCL 43194)</name>
    <name type="common">Arbuscular mycorrhizal fungus</name>
    <name type="synonym">Glomus intraradices</name>
    <dbReference type="NCBI Taxonomy" id="747089"/>
    <lineage>
        <taxon>Eukaryota</taxon>
        <taxon>Fungi</taxon>
        <taxon>Fungi incertae sedis</taxon>
        <taxon>Mucoromycota</taxon>
        <taxon>Glomeromycotina</taxon>
        <taxon>Glomeromycetes</taxon>
        <taxon>Glomerales</taxon>
        <taxon>Glomeraceae</taxon>
        <taxon>Rhizophagus</taxon>
    </lineage>
</organism>
<dbReference type="EMBL" id="AUPC02000029">
    <property type="protein sequence ID" value="POG78868.1"/>
    <property type="molecule type" value="Genomic_DNA"/>
</dbReference>
<evidence type="ECO:0000313" key="2">
    <source>
        <dbReference type="EMBL" id="POG78868.1"/>
    </source>
</evidence>
<proteinExistence type="predicted"/>
<keyword evidence="3" id="KW-1185">Reference proteome</keyword>
<reference evidence="2 3" key="1">
    <citation type="journal article" date="2013" name="Proc. Natl. Acad. Sci. U.S.A.">
        <title>Genome of an arbuscular mycorrhizal fungus provides insight into the oldest plant symbiosis.</title>
        <authorList>
            <person name="Tisserant E."/>
            <person name="Malbreil M."/>
            <person name="Kuo A."/>
            <person name="Kohler A."/>
            <person name="Symeonidi A."/>
            <person name="Balestrini R."/>
            <person name="Charron P."/>
            <person name="Duensing N."/>
            <person name="Frei Dit Frey N."/>
            <person name="Gianinazzi-Pearson V."/>
            <person name="Gilbert L.B."/>
            <person name="Handa Y."/>
            <person name="Herr J.R."/>
            <person name="Hijri M."/>
            <person name="Koul R."/>
            <person name="Kawaguchi M."/>
            <person name="Krajinski F."/>
            <person name="Lammers P.J."/>
            <person name="Masclaux F.G."/>
            <person name="Murat C."/>
            <person name="Morin E."/>
            <person name="Ndikumana S."/>
            <person name="Pagni M."/>
            <person name="Petitpierre D."/>
            <person name="Requena N."/>
            <person name="Rosikiewicz P."/>
            <person name="Riley R."/>
            <person name="Saito K."/>
            <person name="San Clemente H."/>
            <person name="Shapiro H."/>
            <person name="van Tuinen D."/>
            <person name="Becard G."/>
            <person name="Bonfante P."/>
            <person name="Paszkowski U."/>
            <person name="Shachar-Hill Y.Y."/>
            <person name="Tuskan G.A."/>
            <person name="Young P.W."/>
            <person name="Sanders I.R."/>
            <person name="Henrissat B."/>
            <person name="Rensing S.A."/>
            <person name="Grigoriev I.V."/>
            <person name="Corradi N."/>
            <person name="Roux C."/>
            <person name="Martin F."/>
        </authorList>
    </citation>
    <scope>NUCLEOTIDE SEQUENCE [LARGE SCALE GENOMIC DNA]</scope>
    <source>
        <strain evidence="2 3">DAOM 197198</strain>
    </source>
</reference>